<evidence type="ECO:0000256" key="1">
    <source>
        <dbReference type="SAM" id="MobiDB-lite"/>
    </source>
</evidence>
<feature type="signal peptide" evidence="2">
    <location>
        <begin position="1"/>
        <end position="18"/>
    </location>
</feature>
<comment type="caution">
    <text evidence="3">The sequence shown here is derived from an EMBL/GenBank/DDBJ whole genome shotgun (WGS) entry which is preliminary data.</text>
</comment>
<evidence type="ECO:0000313" key="3">
    <source>
        <dbReference type="EMBL" id="KAH6594557.1"/>
    </source>
</evidence>
<gene>
    <name evidence="3" type="ORF">BASA50_006507</name>
</gene>
<evidence type="ECO:0000313" key="4">
    <source>
        <dbReference type="Proteomes" id="UP001648503"/>
    </source>
</evidence>
<keyword evidence="4" id="KW-1185">Reference proteome</keyword>
<accession>A0ABQ8FA46</accession>
<feature type="compositionally biased region" description="Basic and acidic residues" evidence="1">
    <location>
        <begin position="203"/>
        <end position="215"/>
    </location>
</feature>
<feature type="region of interest" description="Disordered" evidence="1">
    <location>
        <begin position="93"/>
        <end position="149"/>
    </location>
</feature>
<sequence length="299" mass="34751">MKFNALVVAAMVITSVNAVGRGGSRSLFEGNGRMTKSGSKANLLDKDLEPVVTQNSPEDEPRQGSSPDSPKHELTQTQLDKFVKTECVEGLTEDPTRHKAASVLVQESQRHKPRPRPSRKSLARKLKPVLPSRSHQMHKPDTPQVFKPIEKDPICDPIVAELSISWRKISDFDRAFSKQEPEFYKLLRNRYKKPEENGEEDNEEKRKEEEEEKKINADALRSKEIQEWIDSNPKSIPRLQEIKAEYIRLEQEHRVIWARLKDNDCPTKEFKRLSPDHMKKEGYFPKWDFEFDLMSFDEQ</sequence>
<keyword evidence="2" id="KW-0732">Signal</keyword>
<feature type="region of interest" description="Disordered" evidence="1">
    <location>
        <begin position="194"/>
        <end position="215"/>
    </location>
</feature>
<dbReference type="Proteomes" id="UP001648503">
    <property type="component" value="Unassembled WGS sequence"/>
</dbReference>
<dbReference type="EMBL" id="JAFCIX010000332">
    <property type="protein sequence ID" value="KAH6594557.1"/>
    <property type="molecule type" value="Genomic_DNA"/>
</dbReference>
<feature type="region of interest" description="Disordered" evidence="1">
    <location>
        <begin position="21"/>
        <end position="79"/>
    </location>
</feature>
<feature type="chain" id="PRO_5046969636" description="HMG box domain-containing protein" evidence="2">
    <location>
        <begin position="19"/>
        <end position="299"/>
    </location>
</feature>
<name>A0ABQ8FA46_9FUNG</name>
<feature type="compositionally biased region" description="Basic residues" evidence="1">
    <location>
        <begin position="111"/>
        <end position="127"/>
    </location>
</feature>
<protein>
    <recommendedName>
        <fullName evidence="5">HMG box domain-containing protein</fullName>
    </recommendedName>
</protein>
<organism evidence="3 4">
    <name type="scientific">Batrachochytrium salamandrivorans</name>
    <dbReference type="NCBI Taxonomy" id="1357716"/>
    <lineage>
        <taxon>Eukaryota</taxon>
        <taxon>Fungi</taxon>
        <taxon>Fungi incertae sedis</taxon>
        <taxon>Chytridiomycota</taxon>
        <taxon>Chytridiomycota incertae sedis</taxon>
        <taxon>Chytridiomycetes</taxon>
        <taxon>Rhizophydiales</taxon>
        <taxon>Rhizophydiales incertae sedis</taxon>
        <taxon>Batrachochytrium</taxon>
    </lineage>
</organism>
<proteinExistence type="predicted"/>
<evidence type="ECO:0008006" key="5">
    <source>
        <dbReference type="Google" id="ProtNLM"/>
    </source>
</evidence>
<evidence type="ECO:0000256" key="2">
    <source>
        <dbReference type="SAM" id="SignalP"/>
    </source>
</evidence>
<reference evidence="3 4" key="1">
    <citation type="submission" date="2021-02" db="EMBL/GenBank/DDBJ databases">
        <title>Variation within the Batrachochytrium salamandrivorans European outbreak.</title>
        <authorList>
            <person name="Kelly M."/>
            <person name="Pasmans F."/>
            <person name="Shea T.P."/>
            <person name="Munoz J.F."/>
            <person name="Carranza S."/>
            <person name="Cuomo C.A."/>
            <person name="Martel A."/>
        </authorList>
    </citation>
    <scope>NUCLEOTIDE SEQUENCE [LARGE SCALE GENOMIC DNA]</scope>
    <source>
        <strain evidence="3 4">AMFP18/2</strain>
    </source>
</reference>